<dbReference type="Proteomes" id="UP000007797">
    <property type="component" value="Unassembled WGS sequence"/>
</dbReference>
<evidence type="ECO:0000313" key="2">
    <source>
        <dbReference type="Proteomes" id="UP000007797"/>
    </source>
</evidence>
<keyword evidence="2" id="KW-1185">Reference proteome</keyword>
<organism evidence="1 2">
    <name type="scientific">Cavenderia fasciculata</name>
    <name type="common">Slime mold</name>
    <name type="synonym">Dictyostelium fasciculatum</name>
    <dbReference type="NCBI Taxonomy" id="261658"/>
    <lineage>
        <taxon>Eukaryota</taxon>
        <taxon>Amoebozoa</taxon>
        <taxon>Evosea</taxon>
        <taxon>Eumycetozoa</taxon>
        <taxon>Dictyostelia</taxon>
        <taxon>Acytosteliales</taxon>
        <taxon>Cavenderiaceae</taxon>
        <taxon>Cavenderia</taxon>
    </lineage>
</organism>
<accession>F4QA42</accession>
<dbReference type="EMBL" id="GL883026">
    <property type="protein sequence ID" value="EGG15561.1"/>
    <property type="molecule type" value="Genomic_DNA"/>
</dbReference>
<dbReference type="KEGG" id="dfa:DFA_10403"/>
<reference evidence="2" key="1">
    <citation type="journal article" date="2011" name="Genome Res.">
        <title>Phylogeny-wide analysis of social amoeba genomes highlights ancient origins for complex intercellular communication.</title>
        <authorList>
            <person name="Heidel A.J."/>
            <person name="Lawal H.M."/>
            <person name="Felder M."/>
            <person name="Schilde C."/>
            <person name="Helps N.R."/>
            <person name="Tunggal B."/>
            <person name="Rivero F."/>
            <person name="John U."/>
            <person name="Schleicher M."/>
            <person name="Eichinger L."/>
            <person name="Platzer M."/>
            <person name="Noegel A.A."/>
            <person name="Schaap P."/>
            <person name="Gloeckner G."/>
        </authorList>
    </citation>
    <scope>NUCLEOTIDE SEQUENCE [LARGE SCALE GENOMIC DNA]</scope>
    <source>
        <strain evidence="2">SH3</strain>
    </source>
</reference>
<name>F4QA42_CACFS</name>
<gene>
    <name evidence="1" type="ORF">DFA_10403</name>
</gene>
<protein>
    <submittedName>
        <fullName evidence="1">Uncharacterized protein</fullName>
    </submittedName>
</protein>
<evidence type="ECO:0000313" key="1">
    <source>
        <dbReference type="EMBL" id="EGG15561.1"/>
    </source>
</evidence>
<sequence>MNREPPTNDVESINNNQVNLQSMTETTIDQDVLDLVHKLCENTTGNKVCLVLHHIFIINFINTFFIVVESFFNLLCKYLEVRDEYDNKKINQDCVLDGLSNEAKIEIRSLLLDTFEGCKDPYSNLKNVVELLLTNRYKQESKDEEIFRFGIIKWYHTILKYKEKDCGTKYNNLISPSTIESVLVALSKIKQPSRSILVFETLNNIWRQHYKDRLILEDREIKMFISIYKHYQFRDNEQQVLLKQEITNSIYNYLDPKSDLWTNKEFQIFFKQTIGILFQNTYKDEYFIPHQFEKDYDLYKSGIKQFSLMGLEQPSARFKFLHHLHLDDKIILLSIMEYLKESFTNASPTWKEKLIVLRVLNYIESFTSTNDPLLYVLKDSILIQRIFSSGTQDNVLVHYELLRFLTKLNRDPTIFESSSFKCLVSGRLAPFIFGLLDTTKNIGEKSNILKYFDKLETGTYLKMLTTKLLLKPTTSLAQSFQVVDTFVYTYLLNWIFNGSIGKNACIYLPAIMKRIITQPINIFLELELVRLFYQFPDKVYSYIHHLIPMAIELDNTHNCTNLLMCLFSIHSQYSKTETNRQQLFQQLLDLFTIKPDYWKISLVKRLLEHAQLANMSLSVGQKLQILEWIKNGIQMVNSQIKQLNPLLYQSPAEIGLLQEYSDLICQIANFGYDVCYFEIALYHVVQMLDNIKNNVYTFKLVSKIFIFDFMLRKNYFSSQTKIIWSGYFNNYLKDNIKEPNVLKSLLFLVQK</sequence>
<proteinExistence type="predicted"/>
<dbReference type="AlphaFoldDB" id="F4QA42"/>
<dbReference type="RefSeq" id="XP_004354303.1">
    <property type="nucleotide sequence ID" value="XM_004354251.1"/>
</dbReference>
<dbReference type="GeneID" id="14867723"/>